<dbReference type="PANTHER" id="PTHR31602">
    <property type="entry name" value="GROWTH-REGULATING FACTOR 5"/>
    <property type="match status" value="1"/>
</dbReference>
<evidence type="ECO:0000256" key="2">
    <source>
        <dbReference type="ARBA" id="ARBA00008122"/>
    </source>
</evidence>
<dbReference type="GO" id="GO:0032502">
    <property type="term" value="P:developmental process"/>
    <property type="evidence" value="ECO:0007669"/>
    <property type="project" value="InterPro"/>
</dbReference>
<sequence length="352" mass="39400">MAYQYNLKHDQYQSEQYLWPSNLPRLVYEVPHQQPSALPLFLPDNNARVNSLSAFSDSTTTPTSNLKSRVFFSLAQWHELELQALIFKYMLAGASVPAQLIESVKRSLPYNKPACYLHHPLHQHFQPTMLRSGYWGTNPIDPEPGRCRRTDGKKWRCSKDVVPCQKYCDRHMHRGRNRSRKPVETSTQPIANGALRIATSVPTPSPLNIRSYSEVKQEKELLENECNELSSEKEAESAQTLQHFFNDWPRYEQEPNGININADPESSTTCLSISIPGEENPPSDFSLKLSTGYTDGPSSLGGNIAREHNRLNGGAGWGNHRMSSTGGPLAEAFQQSASSSSPTSVLCGEAPR</sequence>
<evidence type="ECO:0000256" key="1">
    <source>
        <dbReference type="ARBA" id="ARBA00004123"/>
    </source>
</evidence>
<keyword evidence="5" id="KW-0804">Transcription</keyword>
<comment type="caution">
    <text evidence="10">The sequence shown here is derived from an EMBL/GenBank/DDBJ whole genome shotgun (WGS) entry which is preliminary data.</text>
</comment>
<comment type="function">
    <text evidence="5">Transcription activator.</text>
</comment>
<dbReference type="GO" id="GO:0005634">
    <property type="term" value="C:nucleus"/>
    <property type="evidence" value="ECO:0007669"/>
    <property type="project" value="UniProtKB-SubCell"/>
</dbReference>
<proteinExistence type="inferred from homology"/>
<evidence type="ECO:0000256" key="4">
    <source>
        <dbReference type="PROSITE-ProRule" id="PRU01002"/>
    </source>
</evidence>
<keyword evidence="3 4" id="KW-0539">Nucleus</keyword>
<comment type="similarity">
    <text evidence="2 5">Belongs to the GRF family.</text>
</comment>
<accession>A0A835HH79</accession>
<feature type="domain" description="QLQ" evidence="8">
    <location>
        <begin position="71"/>
        <end position="106"/>
    </location>
</feature>
<keyword evidence="5" id="KW-0805">Transcription regulation</keyword>
<evidence type="ECO:0000313" key="11">
    <source>
        <dbReference type="Proteomes" id="UP000631114"/>
    </source>
</evidence>
<evidence type="ECO:0000259" key="9">
    <source>
        <dbReference type="PROSITE" id="PS51667"/>
    </source>
</evidence>
<feature type="region of interest" description="Disordered" evidence="7">
    <location>
        <begin position="309"/>
        <end position="352"/>
    </location>
</feature>
<feature type="coiled-coil region" evidence="6">
    <location>
        <begin position="212"/>
        <end position="239"/>
    </location>
</feature>
<keyword evidence="5" id="KW-0010">Activator</keyword>
<dbReference type="PROSITE" id="PS51666">
    <property type="entry name" value="QLQ"/>
    <property type="match status" value="1"/>
</dbReference>
<dbReference type="Pfam" id="PF08879">
    <property type="entry name" value="WRC"/>
    <property type="match status" value="1"/>
</dbReference>
<organism evidence="10 11">
    <name type="scientific">Coptis chinensis</name>
    <dbReference type="NCBI Taxonomy" id="261450"/>
    <lineage>
        <taxon>Eukaryota</taxon>
        <taxon>Viridiplantae</taxon>
        <taxon>Streptophyta</taxon>
        <taxon>Embryophyta</taxon>
        <taxon>Tracheophyta</taxon>
        <taxon>Spermatophyta</taxon>
        <taxon>Magnoliopsida</taxon>
        <taxon>Ranunculales</taxon>
        <taxon>Ranunculaceae</taxon>
        <taxon>Coptidoideae</taxon>
        <taxon>Coptis</taxon>
    </lineage>
</organism>
<reference evidence="10 11" key="1">
    <citation type="submission" date="2020-10" db="EMBL/GenBank/DDBJ databases">
        <title>The Coptis chinensis genome and diversification of protoberbering-type alkaloids.</title>
        <authorList>
            <person name="Wang B."/>
            <person name="Shu S."/>
            <person name="Song C."/>
            <person name="Liu Y."/>
        </authorList>
    </citation>
    <scope>NUCLEOTIDE SEQUENCE [LARGE SCALE GENOMIC DNA]</scope>
    <source>
        <strain evidence="10">HL-2020</strain>
        <tissue evidence="10">Leaf</tissue>
    </source>
</reference>
<evidence type="ECO:0000256" key="7">
    <source>
        <dbReference type="SAM" id="MobiDB-lite"/>
    </source>
</evidence>
<gene>
    <name evidence="10" type="ORF">IFM89_013604</name>
</gene>
<comment type="domain">
    <text evidence="5">The QLQ domain and WRC domain may be involved in protein-protein interaction and DNA-binding, respectively.</text>
</comment>
<dbReference type="Proteomes" id="UP000631114">
    <property type="component" value="Unassembled WGS sequence"/>
</dbReference>
<dbReference type="InterPro" id="IPR031137">
    <property type="entry name" value="GRF"/>
</dbReference>
<dbReference type="EMBL" id="JADFTS010000007">
    <property type="protein sequence ID" value="KAF9596818.1"/>
    <property type="molecule type" value="Genomic_DNA"/>
</dbReference>
<evidence type="ECO:0000256" key="5">
    <source>
        <dbReference type="RuleBase" id="RU367127"/>
    </source>
</evidence>
<dbReference type="OrthoDB" id="1927209at2759"/>
<feature type="short sequence motif" description="Bipartite nuclear localization signal" evidence="4">
    <location>
        <begin position="146"/>
        <end position="156"/>
    </location>
</feature>
<evidence type="ECO:0000256" key="3">
    <source>
        <dbReference type="ARBA" id="ARBA00023242"/>
    </source>
</evidence>
<keyword evidence="11" id="KW-1185">Reference proteome</keyword>
<feature type="short sequence motif" description="Bipartite nuclear localization signal" evidence="4">
    <location>
        <begin position="174"/>
        <end position="181"/>
    </location>
</feature>
<dbReference type="PANTHER" id="PTHR31602:SF63">
    <property type="entry name" value="GROWTH-REGULATING FACTOR 3"/>
    <property type="match status" value="1"/>
</dbReference>
<dbReference type="InterPro" id="IPR014978">
    <property type="entry name" value="Gln-Leu-Gln_QLQ"/>
</dbReference>
<comment type="subcellular location">
    <subcellularLocation>
        <location evidence="1 4 5">Nucleus</location>
    </subcellularLocation>
</comment>
<dbReference type="InterPro" id="IPR014977">
    <property type="entry name" value="WRC_dom"/>
</dbReference>
<dbReference type="GO" id="GO:0006355">
    <property type="term" value="P:regulation of DNA-templated transcription"/>
    <property type="evidence" value="ECO:0007669"/>
    <property type="project" value="InterPro"/>
</dbReference>
<dbReference type="GO" id="GO:0005524">
    <property type="term" value="F:ATP binding"/>
    <property type="evidence" value="ECO:0007669"/>
    <property type="project" value="UniProtKB-UniRule"/>
</dbReference>
<name>A0A835HH79_9MAGN</name>
<evidence type="ECO:0000313" key="10">
    <source>
        <dbReference type="EMBL" id="KAF9596818.1"/>
    </source>
</evidence>
<evidence type="ECO:0000259" key="8">
    <source>
        <dbReference type="PROSITE" id="PS51666"/>
    </source>
</evidence>
<dbReference type="SMART" id="SM00951">
    <property type="entry name" value="QLQ"/>
    <property type="match status" value="1"/>
</dbReference>
<evidence type="ECO:0000256" key="6">
    <source>
        <dbReference type="SAM" id="Coils"/>
    </source>
</evidence>
<keyword evidence="6" id="KW-0175">Coiled coil</keyword>
<dbReference type="AlphaFoldDB" id="A0A835HH79"/>
<protein>
    <recommendedName>
        <fullName evidence="5">Growth-regulating factor</fullName>
    </recommendedName>
</protein>
<dbReference type="PROSITE" id="PS51667">
    <property type="entry name" value="WRC"/>
    <property type="match status" value="1"/>
</dbReference>
<dbReference type="Pfam" id="PF08880">
    <property type="entry name" value="QLQ"/>
    <property type="match status" value="1"/>
</dbReference>
<feature type="domain" description="WRC" evidence="9">
    <location>
        <begin position="141"/>
        <end position="185"/>
    </location>
</feature>
<dbReference type="GO" id="GO:0006351">
    <property type="term" value="P:DNA-templated transcription"/>
    <property type="evidence" value="ECO:0007669"/>
    <property type="project" value="UniProtKB-UniRule"/>
</dbReference>